<keyword evidence="2" id="KW-1185">Reference proteome</keyword>
<accession>A0A6L5YQV3</accession>
<dbReference type="RefSeq" id="WP_154428870.1">
    <property type="nucleotide sequence ID" value="NZ_VUNI01000003.1"/>
</dbReference>
<dbReference type="EMBL" id="VUNI01000003">
    <property type="protein sequence ID" value="MST74091.1"/>
    <property type="molecule type" value="Genomic_DNA"/>
</dbReference>
<sequence>MSEFKQLKTSYKIPEMLQKDIDALEEGVKNNVSYIDCLQDEVRSSAHGVTDYDGGLTEDQAEEIITYYCRRRC</sequence>
<comment type="caution">
    <text evidence="1">The sequence shown here is derived from an EMBL/GenBank/DDBJ whole genome shotgun (WGS) entry which is preliminary data.</text>
</comment>
<name>A0A6L5YQV3_9FIRM</name>
<protein>
    <submittedName>
        <fullName evidence="1">Uncharacterized protein</fullName>
    </submittedName>
</protein>
<reference evidence="1 2" key="1">
    <citation type="submission" date="2019-08" db="EMBL/GenBank/DDBJ databases">
        <title>In-depth cultivation of the pig gut microbiome towards novel bacterial diversity and tailored functional studies.</title>
        <authorList>
            <person name="Wylensek D."/>
            <person name="Hitch T.C.A."/>
            <person name="Clavel T."/>
        </authorList>
    </citation>
    <scope>NUCLEOTIDE SEQUENCE [LARGE SCALE GENOMIC DNA]</scope>
    <source>
        <strain evidence="1 2">MUC/MUC-530-WT-4D</strain>
    </source>
</reference>
<dbReference type="Proteomes" id="UP000474024">
    <property type="component" value="Unassembled WGS sequence"/>
</dbReference>
<gene>
    <name evidence="1" type="ORF">FYJ75_03440</name>
</gene>
<organism evidence="1 2">
    <name type="scientific">Roseburia porci</name>
    <dbReference type="NCBI Taxonomy" id="2605790"/>
    <lineage>
        <taxon>Bacteria</taxon>
        <taxon>Bacillati</taxon>
        <taxon>Bacillota</taxon>
        <taxon>Clostridia</taxon>
        <taxon>Lachnospirales</taxon>
        <taxon>Lachnospiraceae</taxon>
        <taxon>Roseburia</taxon>
    </lineage>
</organism>
<evidence type="ECO:0000313" key="2">
    <source>
        <dbReference type="Proteomes" id="UP000474024"/>
    </source>
</evidence>
<dbReference type="AlphaFoldDB" id="A0A6L5YQV3"/>
<proteinExistence type="predicted"/>
<evidence type="ECO:0000313" key="1">
    <source>
        <dbReference type="EMBL" id="MST74091.1"/>
    </source>
</evidence>